<evidence type="ECO:0000256" key="10">
    <source>
        <dbReference type="PIRNR" id="PIRNR002786"/>
    </source>
</evidence>
<evidence type="ECO:0000256" key="5">
    <source>
        <dbReference type="ARBA" id="ARBA00022519"/>
    </source>
</evidence>
<dbReference type="PIRSF" id="PIRSF002786">
    <property type="entry name" value="XcpX"/>
    <property type="match status" value="1"/>
</dbReference>
<dbReference type="EMBL" id="PIPV01000004">
    <property type="protein sequence ID" value="RUO55022.1"/>
    <property type="molecule type" value="Genomic_DNA"/>
</dbReference>
<keyword evidence="7" id="KW-0653">Protein transport</keyword>
<dbReference type="Proteomes" id="UP000287330">
    <property type="component" value="Unassembled WGS sequence"/>
</dbReference>
<dbReference type="Pfam" id="PF03934">
    <property type="entry name" value="T2SSK"/>
    <property type="match status" value="1"/>
</dbReference>
<keyword evidence="9 10" id="KW-0472">Membrane</keyword>
<keyword evidence="3 10" id="KW-0813">Transport</keyword>
<feature type="domain" description="T2SS protein K second SAM-like" evidence="11">
    <location>
        <begin position="215"/>
        <end position="269"/>
    </location>
</feature>
<dbReference type="PANTHER" id="PTHR38831">
    <property type="entry name" value="TYPE II SECRETION SYSTEM PROTEIN K"/>
    <property type="match status" value="1"/>
</dbReference>
<accession>A0A432Y256</accession>
<keyword evidence="5 10" id="KW-0997">Cell inner membrane</keyword>
<evidence type="ECO:0000256" key="6">
    <source>
        <dbReference type="ARBA" id="ARBA00022692"/>
    </source>
</evidence>
<dbReference type="InterPro" id="IPR005628">
    <property type="entry name" value="GspK"/>
</dbReference>
<evidence type="ECO:0000259" key="12">
    <source>
        <dbReference type="Pfam" id="PF21687"/>
    </source>
</evidence>
<keyword evidence="14" id="KW-1185">Reference proteome</keyword>
<dbReference type="GO" id="GO:0005886">
    <property type="term" value="C:plasma membrane"/>
    <property type="evidence" value="ECO:0007669"/>
    <property type="project" value="UniProtKB-SubCell"/>
</dbReference>
<dbReference type="PANTHER" id="PTHR38831:SF1">
    <property type="entry name" value="TYPE II SECRETION SYSTEM PROTEIN K-RELATED"/>
    <property type="match status" value="1"/>
</dbReference>
<comment type="subcellular location">
    <subcellularLocation>
        <location evidence="1 10">Cell inner membrane</location>
    </subcellularLocation>
</comment>
<evidence type="ECO:0000256" key="9">
    <source>
        <dbReference type="ARBA" id="ARBA00023136"/>
    </source>
</evidence>
<dbReference type="AlphaFoldDB" id="A0A432Y256"/>
<dbReference type="SUPFAM" id="SSF158544">
    <property type="entry name" value="GspK insert domain-like"/>
    <property type="match status" value="2"/>
</dbReference>
<keyword evidence="4 10" id="KW-1003">Cell membrane</keyword>
<proteinExistence type="inferred from homology"/>
<evidence type="ECO:0000313" key="14">
    <source>
        <dbReference type="Proteomes" id="UP000287330"/>
    </source>
</evidence>
<gene>
    <name evidence="13" type="ORF">CWE25_06460</name>
</gene>
<dbReference type="SUPFAM" id="SSF54523">
    <property type="entry name" value="Pili subunits"/>
    <property type="match status" value="1"/>
</dbReference>
<dbReference type="GO" id="GO:0009306">
    <property type="term" value="P:protein secretion"/>
    <property type="evidence" value="ECO:0007669"/>
    <property type="project" value="InterPro"/>
</dbReference>
<evidence type="ECO:0000256" key="1">
    <source>
        <dbReference type="ARBA" id="ARBA00004533"/>
    </source>
</evidence>
<organism evidence="13 14">
    <name type="scientific">Idiomarina fontislapidosi</name>
    <dbReference type="NCBI Taxonomy" id="263723"/>
    <lineage>
        <taxon>Bacteria</taxon>
        <taxon>Pseudomonadati</taxon>
        <taxon>Pseudomonadota</taxon>
        <taxon>Gammaproteobacteria</taxon>
        <taxon>Alteromonadales</taxon>
        <taxon>Idiomarinaceae</taxon>
        <taxon>Idiomarina</taxon>
    </lineage>
</organism>
<feature type="domain" description="T2SS protein K first SAM-like" evidence="12">
    <location>
        <begin position="101"/>
        <end position="208"/>
    </location>
</feature>
<dbReference type="RefSeq" id="WP_110574065.1">
    <property type="nucleotide sequence ID" value="NZ_PIPV01000004.1"/>
</dbReference>
<dbReference type="InterPro" id="IPR049179">
    <property type="entry name" value="T2SSK_SAM-like_2nd"/>
</dbReference>
<dbReference type="InterPro" id="IPR038072">
    <property type="entry name" value="GspK_central_sf"/>
</dbReference>
<dbReference type="OrthoDB" id="9788973at2"/>
<evidence type="ECO:0000259" key="11">
    <source>
        <dbReference type="Pfam" id="PF03934"/>
    </source>
</evidence>
<sequence>MRKQQGVALITVLLVMAIVAVIATNLGTQLQRQVTRTASFEQSEQSYWMWLSGEAVLKEVLQQEIELSDGIVHANQNWAQRAGPFPVQGGQIAAQVNDLRSCFNLNSLAGTEQQGLSLEKRRQQFQQLLVSLEVDAFQAESLAGALIDWLDADSELTQSGAEDPDYEALPHPYQTANGLLFDVSELRMIKGFTAEIVQRIKPFVCVVPGNAELLINVNTLDEDSAVLLVAVTQGKLTLESAKQLIQARPENGYESRETLLQDSLLTGAQDGETGSLDELAVSSEYFLLQAYIQWGSLETTARSVLHVTPGQARVVYRAMGED</sequence>
<dbReference type="Gene3D" id="3.30.1300.30">
    <property type="entry name" value="GSPII I/J protein-like"/>
    <property type="match status" value="1"/>
</dbReference>
<evidence type="ECO:0000256" key="4">
    <source>
        <dbReference type="ARBA" id="ARBA00022475"/>
    </source>
</evidence>
<keyword evidence="8" id="KW-1133">Transmembrane helix</keyword>
<name>A0A432Y256_9GAMM</name>
<evidence type="ECO:0000256" key="3">
    <source>
        <dbReference type="ARBA" id="ARBA00022448"/>
    </source>
</evidence>
<evidence type="ECO:0000313" key="13">
    <source>
        <dbReference type="EMBL" id="RUO55022.1"/>
    </source>
</evidence>
<dbReference type="Gene3D" id="1.10.40.60">
    <property type="entry name" value="EpsJ-like"/>
    <property type="match status" value="2"/>
</dbReference>
<keyword evidence="6" id="KW-0812">Transmembrane</keyword>
<protein>
    <recommendedName>
        <fullName evidence="10">Type II secretion system protein K</fullName>
    </recommendedName>
</protein>
<reference evidence="14" key="1">
    <citation type="journal article" date="2018" name="Front. Microbiol.">
        <title>Genome-Based Analysis Reveals the Taxonomy and Diversity of the Family Idiomarinaceae.</title>
        <authorList>
            <person name="Liu Y."/>
            <person name="Lai Q."/>
            <person name="Shao Z."/>
        </authorList>
    </citation>
    <scope>NUCLEOTIDE SEQUENCE [LARGE SCALE GENOMIC DNA]</scope>
    <source>
        <strain evidence="14">F23</strain>
    </source>
</reference>
<evidence type="ECO:0000256" key="8">
    <source>
        <dbReference type="ARBA" id="ARBA00022989"/>
    </source>
</evidence>
<dbReference type="InterPro" id="IPR045584">
    <property type="entry name" value="Pilin-like"/>
</dbReference>
<dbReference type="NCBIfam" id="NF037980">
    <property type="entry name" value="T2SS_GspK"/>
    <property type="match status" value="1"/>
</dbReference>
<dbReference type="InterPro" id="IPR049031">
    <property type="entry name" value="T2SSK_SAM-like_1st"/>
</dbReference>
<evidence type="ECO:0000256" key="2">
    <source>
        <dbReference type="ARBA" id="ARBA00007246"/>
    </source>
</evidence>
<comment type="similarity">
    <text evidence="2 10">Belongs to the GSP K family.</text>
</comment>
<dbReference type="Pfam" id="PF21687">
    <property type="entry name" value="T2SSK_1st"/>
    <property type="match status" value="1"/>
</dbReference>
<comment type="caution">
    <text evidence="13">The sequence shown here is derived from an EMBL/GenBank/DDBJ whole genome shotgun (WGS) entry which is preliminary data.</text>
</comment>
<evidence type="ECO:0000256" key="7">
    <source>
        <dbReference type="ARBA" id="ARBA00022927"/>
    </source>
</evidence>